<feature type="domain" description="HTH merR-type" evidence="2">
    <location>
        <begin position="1"/>
        <end position="70"/>
    </location>
</feature>
<dbReference type="Pfam" id="PF13411">
    <property type="entry name" value="MerR_1"/>
    <property type="match status" value="1"/>
</dbReference>
<dbReference type="PROSITE" id="PS00552">
    <property type="entry name" value="HTH_MERR_1"/>
    <property type="match status" value="1"/>
</dbReference>
<evidence type="ECO:0000313" key="3">
    <source>
        <dbReference type="EMBL" id="MBA5605466.1"/>
    </source>
</evidence>
<dbReference type="Gene3D" id="1.10.1660.10">
    <property type="match status" value="1"/>
</dbReference>
<dbReference type="AlphaFoldDB" id="A0A7W2I6G8"/>
<dbReference type="InterPro" id="IPR000551">
    <property type="entry name" value="MerR-type_HTH_dom"/>
</dbReference>
<evidence type="ECO:0000256" key="1">
    <source>
        <dbReference type="ARBA" id="ARBA00023125"/>
    </source>
</evidence>
<dbReference type="PROSITE" id="PS50937">
    <property type="entry name" value="HTH_MERR_2"/>
    <property type="match status" value="1"/>
</dbReference>
<dbReference type="GO" id="GO:0003677">
    <property type="term" value="F:DNA binding"/>
    <property type="evidence" value="ECO:0007669"/>
    <property type="project" value="UniProtKB-KW"/>
</dbReference>
<dbReference type="SMART" id="SM00422">
    <property type="entry name" value="HTH_MERR"/>
    <property type="match status" value="1"/>
</dbReference>
<protein>
    <submittedName>
        <fullName evidence="3">MerR family transcriptional regulator</fullName>
    </submittedName>
</protein>
<dbReference type="InterPro" id="IPR047057">
    <property type="entry name" value="MerR_fam"/>
</dbReference>
<dbReference type="InterPro" id="IPR009061">
    <property type="entry name" value="DNA-bd_dom_put_sf"/>
</dbReference>
<dbReference type="GO" id="GO:0003700">
    <property type="term" value="F:DNA-binding transcription factor activity"/>
    <property type="evidence" value="ECO:0007669"/>
    <property type="project" value="InterPro"/>
</dbReference>
<dbReference type="EMBL" id="JACEZS010000006">
    <property type="protein sequence ID" value="MBA5605466.1"/>
    <property type="molecule type" value="Genomic_DNA"/>
</dbReference>
<keyword evidence="4" id="KW-1185">Reference proteome</keyword>
<name>A0A7W2I6G8_9BURK</name>
<evidence type="ECO:0000313" key="4">
    <source>
        <dbReference type="Proteomes" id="UP000566711"/>
    </source>
</evidence>
<dbReference type="PRINTS" id="PR00040">
    <property type="entry name" value="HTHMERR"/>
</dbReference>
<dbReference type="PANTHER" id="PTHR30204:SF90">
    <property type="entry name" value="HTH-TYPE TRANSCRIPTIONAL ACTIVATOR MTA"/>
    <property type="match status" value="1"/>
</dbReference>
<sequence>MLKVGQLASRTGLTVRTLHHYDSIGLLTPSARSESGYRLYQRDDIARLYQIQALRRLGMSLADIGAFLAQPDAPFSTIVARQIDALGQQIAQATELRARLMRLQCQLEQGDSPALADWLTTLELMTMYDTYFSKEELAQLPQLDDASPRAREWAQLVARMRALGDGGTPAADPQAQQLACHWMTMVERDTADNPDLARRLDLMLTQEPAAQQRSGITPELKRYVLDAFSEYKLTIYAKYLDADELRTMRANRGGQVPAWLALIADVRGQMDAGAAPASAAAQALARRWLELFRSYAGDNPATREKMRLAHEKEPVLLTGSFMSDDVLGFIRQSIATLPAA</sequence>
<dbReference type="PANTHER" id="PTHR30204">
    <property type="entry name" value="REDOX-CYCLING DRUG-SENSING TRANSCRIPTIONAL ACTIVATOR SOXR"/>
    <property type="match status" value="1"/>
</dbReference>
<organism evidence="3 4">
    <name type="scientific">Rugamonas fusca</name>
    <dbReference type="NCBI Taxonomy" id="2758568"/>
    <lineage>
        <taxon>Bacteria</taxon>
        <taxon>Pseudomonadati</taxon>
        <taxon>Pseudomonadota</taxon>
        <taxon>Betaproteobacteria</taxon>
        <taxon>Burkholderiales</taxon>
        <taxon>Oxalobacteraceae</taxon>
        <taxon>Telluria group</taxon>
        <taxon>Rugamonas</taxon>
    </lineage>
</organism>
<dbReference type="CDD" id="cd04788">
    <property type="entry name" value="HTH_NolA-AlbR"/>
    <property type="match status" value="1"/>
</dbReference>
<dbReference type="RefSeq" id="WP_182216405.1">
    <property type="nucleotide sequence ID" value="NZ_JACEZS010000006.1"/>
</dbReference>
<accession>A0A7W2I6G8</accession>
<dbReference type="SUPFAM" id="SSF46955">
    <property type="entry name" value="Putative DNA-binding domain"/>
    <property type="match status" value="1"/>
</dbReference>
<reference evidence="3 4" key="1">
    <citation type="submission" date="2020-07" db="EMBL/GenBank/DDBJ databases">
        <title>Novel species isolated from subtropical streams in China.</title>
        <authorList>
            <person name="Lu H."/>
        </authorList>
    </citation>
    <scope>NUCLEOTIDE SEQUENCE [LARGE SCALE GENOMIC DNA]</scope>
    <source>
        <strain evidence="3 4">FT3S</strain>
    </source>
</reference>
<comment type="caution">
    <text evidence="3">The sequence shown here is derived from an EMBL/GenBank/DDBJ whole genome shotgun (WGS) entry which is preliminary data.</text>
</comment>
<keyword evidence="1" id="KW-0238">DNA-binding</keyword>
<proteinExistence type="predicted"/>
<evidence type="ECO:0000259" key="2">
    <source>
        <dbReference type="PROSITE" id="PS50937"/>
    </source>
</evidence>
<dbReference type="Proteomes" id="UP000566711">
    <property type="component" value="Unassembled WGS sequence"/>
</dbReference>
<gene>
    <name evidence="3" type="ORF">H3H36_08850</name>
</gene>